<dbReference type="EMBL" id="MN738809">
    <property type="protein sequence ID" value="QHS84551.1"/>
    <property type="molecule type" value="Genomic_DNA"/>
</dbReference>
<evidence type="ECO:0000259" key="2">
    <source>
        <dbReference type="PROSITE" id="PS50089"/>
    </source>
</evidence>
<dbReference type="PROSITE" id="PS50089">
    <property type="entry name" value="ZF_RING_2"/>
    <property type="match status" value="1"/>
</dbReference>
<dbReference type="InterPro" id="IPR013083">
    <property type="entry name" value="Znf_RING/FYVE/PHD"/>
</dbReference>
<proteinExistence type="predicted"/>
<evidence type="ECO:0000313" key="3">
    <source>
        <dbReference type="EMBL" id="QHS84551.1"/>
    </source>
</evidence>
<dbReference type="SUPFAM" id="SSF57850">
    <property type="entry name" value="RING/U-box"/>
    <property type="match status" value="1"/>
</dbReference>
<reference evidence="3" key="1">
    <citation type="journal article" date="2020" name="Nature">
        <title>Giant virus diversity and host interactions through global metagenomics.</title>
        <authorList>
            <person name="Schulz F."/>
            <person name="Roux S."/>
            <person name="Paez-Espino D."/>
            <person name="Jungbluth S."/>
            <person name="Walsh D.A."/>
            <person name="Denef V.J."/>
            <person name="McMahon K.D."/>
            <person name="Konstantinidis K.T."/>
            <person name="Eloe-Fadrosh E.A."/>
            <person name="Kyrpides N.C."/>
            <person name="Woyke T."/>
        </authorList>
    </citation>
    <scope>NUCLEOTIDE SEQUENCE</scope>
    <source>
        <strain evidence="3">GVMAG-S-ERX556022-25</strain>
    </source>
</reference>
<accession>A0A6C0AZ66</accession>
<feature type="region of interest" description="Disordered" evidence="1">
    <location>
        <begin position="1"/>
        <end position="42"/>
    </location>
</feature>
<dbReference type="Gene3D" id="3.30.40.10">
    <property type="entry name" value="Zinc/RING finger domain, C3HC4 (zinc finger)"/>
    <property type="match status" value="1"/>
</dbReference>
<name>A0A6C0AZ66_9ZZZZ</name>
<dbReference type="InterPro" id="IPR001841">
    <property type="entry name" value="Znf_RING"/>
</dbReference>
<evidence type="ECO:0000256" key="1">
    <source>
        <dbReference type="SAM" id="MobiDB-lite"/>
    </source>
</evidence>
<sequence length="198" mass="22530">MISKKSKKSKKSKRSKTSITFKRSKTFKKSKRSKTFKKSKRSKKLLKYNKKGGADWPTKPYECPICMLTIDPNLQNTFACTQCSLVACMNCIHKAINYSSFSNKCPQCRQAPIIFRPGQPTPPTRISEQDELNFNIDELINLISLGEINENPQNVPFIQDQELVNAESILDAALNNDNDNENMNDIHNLAISLDLLEE</sequence>
<feature type="domain" description="RING-type" evidence="2">
    <location>
        <begin position="63"/>
        <end position="109"/>
    </location>
</feature>
<dbReference type="AlphaFoldDB" id="A0A6C0AZ66"/>
<protein>
    <recommendedName>
        <fullName evidence="2">RING-type domain-containing protein</fullName>
    </recommendedName>
</protein>
<organism evidence="3">
    <name type="scientific">viral metagenome</name>
    <dbReference type="NCBI Taxonomy" id="1070528"/>
    <lineage>
        <taxon>unclassified sequences</taxon>
        <taxon>metagenomes</taxon>
        <taxon>organismal metagenomes</taxon>
    </lineage>
</organism>